<name>A0A821K060_9BILA</name>
<comment type="caution">
    <text evidence="1">The sequence shown here is derived from an EMBL/GenBank/DDBJ whole genome shotgun (WGS) entry which is preliminary data.</text>
</comment>
<dbReference type="AlphaFoldDB" id="A0A821K060"/>
<evidence type="ECO:0000313" key="1">
    <source>
        <dbReference type="EMBL" id="CAF4727625.1"/>
    </source>
</evidence>
<keyword evidence="2" id="KW-1185">Reference proteome</keyword>
<proteinExistence type="predicted"/>
<accession>A0A821K060</accession>
<sequence>MVKDEQSRNISQPPRISPSVSAVSLTTLPTLPTTMFQTTPGVLSRRLIDLNAIDITSVKGQFAWEKLPQSDACMPVIFR</sequence>
<evidence type="ECO:0000313" key="2">
    <source>
        <dbReference type="Proteomes" id="UP000663873"/>
    </source>
</evidence>
<gene>
    <name evidence="1" type="ORF">UJA718_LOCUS37596</name>
</gene>
<reference evidence="1" key="1">
    <citation type="submission" date="2021-02" db="EMBL/GenBank/DDBJ databases">
        <authorList>
            <person name="Nowell W R."/>
        </authorList>
    </citation>
    <scope>NUCLEOTIDE SEQUENCE</scope>
</reference>
<dbReference type="Proteomes" id="UP000663873">
    <property type="component" value="Unassembled WGS sequence"/>
</dbReference>
<feature type="non-terminal residue" evidence="1">
    <location>
        <position position="79"/>
    </location>
</feature>
<dbReference type="EMBL" id="CAJOBP010037536">
    <property type="protein sequence ID" value="CAF4727625.1"/>
    <property type="molecule type" value="Genomic_DNA"/>
</dbReference>
<organism evidence="1 2">
    <name type="scientific">Rotaria socialis</name>
    <dbReference type="NCBI Taxonomy" id="392032"/>
    <lineage>
        <taxon>Eukaryota</taxon>
        <taxon>Metazoa</taxon>
        <taxon>Spiralia</taxon>
        <taxon>Gnathifera</taxon>
        <taxon>Rotifera</taxon>
        <taxon>Eurotatoria</taxon>
        <taxon>Bdelloidea</taxon>
        <taxon>Philodinida</taxon>
        <taxon>Philodinidae</taxon>
        <taxon>Rotaria</taxon>
    </lineage>
</organism>
<protein>
    <submittedName>
        <fullName evidence="1">Uncharacterized protein</fullName>
    </submittedName>
</protein>